<keyword evidence="3 5" id="KW-0808">Transferase</keyword>
<keyword evidence="6" id="KW-1185">Reference proteome</keyword>
<dbReference type="GO" id="GO:0016757">
    <property type="term" value="F:glycosyltransferase activity"/>
    <property type="evidence" value="ECO:0007669"/>
    <property type="project" value="UniProtKB-KW"/>
</dbReference>
<dbReference type="RefSeq" id="WP_023174795.1">
    <property type="nucleotide sequence ID" value="NC_022600.1"/>
</dbReference>
<protein>
    <submittedName>
        <fullName evidence="5">Glycosyl transferase group 1</fullName>
    </submittedName>
</protein>
<dbReference type="PATRIC" id="fig|1183438.3.peg.3207"/>
<evidence type="ECO:0000256" key="1">
    <source>
        <dbReference type="ARBA" id="ARBA00009481"/>
    </source>
</evidence>
<dbReference type="PANTHER" id="PTHR12526">
    <property type="entry name" value="GLYCOSYLTRANSFERASE"/>
    <property type="match status" value="1"/>
</dbReference>
<dbReference type="Gene3D" id="3.40.50.2000">
    <property type="entry name" value="Glycogen Phosphorylase B"/>
    <property type="match status" value="2"/>
</dbReference>
<evidence type="ECO:0000256" key="3">
    <source>
        <dbReference type="ARBA" id="ARBA00022679"/>
    </source>
</evidence>
<dbReference type="CDD" id="cd03801">
    <property type="entry name" value="GT4_PimA-like"/>
    <property type="match status" value="1"/>
</dbReference>
<dbReference type="KEGG" id="glj:GKIL_3264"/>
<evidence type="ECO:0000259" key="4">
    <source>
        <dbReference type="Pfam" id="PF00534"/>
    </source>
</evidence>
<evidence type="ECO:0000256" key="2">
    <source>
        <dbReference type="ARBA" id="ARBA00022676"/>
    </source>
</evidence>
<dbReference type="Proteomes" id="UP000017396">
    <property type="component" value="Chromosome"/>
</dbReference>
<dbReference type="SUPFAM" id="SSF53756">
    <property type="entry name" value="UDP-Glycosyltransferase/glycogen phosphorylase"/>
    <property type="match status" value="1"/>
</dbReference>
<keyword evidence="2" id="KW-0328">Glycosyltransferase</keyword>
<evidence type="ECO:0000313" key="5">
    <source>
        <dbReference type="EMBL" id="AGY59510.1"/>
    </source>
</evidence>
<proteinExistence type="inferred from homology"/>
<dbReference type="HOGENOM" id="CLU_009583_37_0_3"/>
<feature type="domain" description="Glycosyl transferase family 1" evidence="4">
    <location>
        <begin position="230"/>
        <end position="387"/>
    </location>
</feature>
<dbReference type="InterPro" id="IPR001296">
    <property type="entry name" value="Glyco_trans_1"/>
</dbReference>
<accession>U5QPB8</accession>
<dbReference type="AlphaFoldDB" id="U5QPB8"/>
<dbReference type="STRING" id="1183438.GKIL_3264"/>
<evidence type="ECO:0000313" key="6">
    <source>
        <dbReference type="Proteomes" id="UP000017396"/>
    </source>
</evidence>
<dbReference type="PANTHER" id="PTHR12526:SF640">
    <property type="entry name" value="COLANIC ACID BIOSYNTHESIS GLYCOSYLTRANSFERASE WCAL-RELATED"/>
    <property type="match status" value="1"/>
</dbReference>
<organism evidence="5 6">
    <name type="scientific">Gloeobacter kilaueensis (strain ATCC BAA-2537 / CCAP 1431/1 / ULC 316 / JS1)</name>
    <dbReference type="NCBI Taxonomy" id="1183438"/>
    <lineage>
        <taxon>Bacteria</taxon>
        <taxon>Bacillati</taxon>
        <taxon>Cyanobacteriota</taxon>
        <taxon>Cyanophyceae</taxon>
        <taxon>Gloeobacterales</taxon>
        <taxon>Gloeobacteraceae</taxon>
        <taxon>Gloeobacter</taxon>
    </lineage>
</organism>
<dbReference type="Pfam" id="PF00534">
    <property type="entry name" value="Glycos_transf_1"/>
    <property type="match status" value="1"/>
</dbReference>
<name>U5QPB8_GLOK1</name>
<sequence length="407" mass="45850">MSTVLVSHPTGNPFVRALLAHLAAQKKLAAFYTTLAVQPGDWYVRAAPAPLRRELLRRTYDLPVQQIRSRPWRESVRLFASRIGPRFLTAHERGWASVDAIWQDLDRRVAARLPEHRAQAVYCYEDAALETFRAAHRLGLGCCYDLPIAYWQTSRRLLEEEAQRLPEWEPTLVGTRDSEAKLERKSEELALADVVICPSRFVYDSLPESVREDKRCVVAEFGSPVLAAKKRAASETGPLRVLFAGSLSQRKGLADLFAAIRLLGRSDIELVVLGTPLLPLPFYRRQLPDFTYEAPRPHALVLQLMQSCHLLALPSIVEGRALVQQEAMVCGLPLLITPNTGGEDLIEEGRTGFLVPIRSPEKLAEKLDWFADRRAETIQMGQQARQRAMEITWKAYCEKILAVLPGL</sequence>
<reference evidence="5 6" key="1">
    <citation type="journal article" date="2013" name="PLoS ONE">
        <title>Cultivation and Complete Genome Sequencing of Gloeobacter kilaueensis sp. nov., from a Lava Cave in Kilauea Caldera, Hawai'i.</title>
        <authorList>
            <person name="Saw J.H."/>
            <person name="Schatz M."/>
            <person name="Brown M.V."/>
            <person name="Kunkel D.D."/>
            <person name="Foster J.S."/>
            <person name="Shick H."/>
            <person name="Christensen S."/>
            <person name="Hou S."/>
            <person name="Wan X."/>
            <person name="Donachie S.P."/>
        </authorList>
    </citation>
    <scope>NUCLEOTIDE SEQUENCE [LARGE SCALE GENOMIC DNA]</scope>
    <source>
        <strain evidence="6">JS</strain>
    </source>
</reference>
<comment type="similarity">
    <text evidence="1">Belongs to the glycosyltransferase group 1 family. Glycosyltransferase 4 subfamily.</text>
</comment>
<gene>
    <name evidence="5" type="ORF">GKIL_3264</name>
</gene>
<dbReference type="EMBL" id="CP003587">
    <property type="protein sequence ID" value="AGY59510.1"/>
    <property type="molecule type" value="Genomic_DNA"/>
</dbReference>
<dbReference type="eggNOG" id="COG0438">
    <property type="taxonomic scope" value="Bacteria"/>
</dbReference>